<dbReference type="SUPFAM" id="SSF52540">
    <property type="entry name" value="P-loop containing nucleoside triphosphate hydrolases"/>
    <property type="match status" value="1"/>
</dbReference>
<dbReference type="InterPro" id="IPR029060">
    <property type="entry name" value="PIN-like_dom_sf"/>
</dbReference>
<evidence type="ECO:0000256" key="4">
    <source>
        <dbReference type="ARBA" id="ARBA00046345"/>
    </source>
</evidence>
<dbReference type="KEGG" id="vsp:VS_0349"/>
<dbReference type="SUPFAM" id="SSF88723">
    <property type="entry name" value="PIN domain-like"/>
    <property type="match status" value="1"/>
</dbReference>
<dbReference type="HOGENOM" id="CLU_022283_0_0_6"/>
<protein>
    <recommendedName>
        <fullName evidence="5">PIN domain-containing protein</fullName>
    </recommendedName>
</protein>
<dbReference type="GO" id="GO:0005829">
    <property type="term" value="C:cytosol"/>
    <property type="evidence" value="ECO:0007669"/>
    <property type="project" value="TreeGrafter"/>
</dbReference>
<dbReference type="STRING" id="575788.VS_0349"/>
<dbReference type="Pfam" id="PF02562">
    <property type="entry name" value="PhoH"/>
    <property type="match status" value="1"/>
</dbReference>
<dbReference type="InterPro" id="IPR003714">
    <property type="entry name" value="PhoH"/>
</dbReference>
<dbReference type="FunFam" id="3.40.50.300:FF:000013">
    <property type="entry name" value="PhoH family ATPase"/>
    <property type="match status" value="1"/>
</dbReference>
<name>B7VIC1_VIBA3</name>
<evidence type="ECO:0000313" key="6">
    <source>
        <dbReference type="EMBL" id="CAV17358.1"/>
    </source>
</evidence>
<proteinExistence type="inferred from homology"/>
<dbReference type="InterPro" id="IPR051451">
    <property type="entry name" value="PhoH2-like"/>
</dbReference>
<organism evidence="6 7">
    <name type="scientific">Vibrio atlanticus (strain LGP32)</name>
    <name type="common">Vibrio splendidus (strain Mel32)</name>
    <dbReference type="NCBI Taxonomy" id="575788"/>
    <lineage>
        <taxon>Bacteria</taxon>
        <taxon>Pseudomonadati</taxon>
        <taxon>Pseudomonadota</taxon>
        <taxon>Gammaproteobacteria</taxon>
        <taxon>Vibrionales</taxon>
        <taxon>Vibrionaceae</taxon>
        <taxon>Vibrio</taxon>
    </lineage>
</organism>
<gene>
    <name evidence="6" type="ordered locus">VS_0349</name>
</gene>
<accession>B7VIC1</accession>
<dbReference type="GO" id="GO:0005524">
    <property type="term" value="F:ATP binding"/>
    <property type="evidence" value="ECO:0007669"/>
    <property type="project" value="UniProtKB-KW"/>
</dbReference>
<dbReference type="InterPro" id="IPR027417">
    <property type="entry name" value="P-loop_NTPase"/>
</dbReference>
<sequence>MNARQAARRQGDAMGETNRKLFVLDTNILLHEPFAIFSFQEHDVVIPMTVLEELDRIKDSKRDVARDARIAIRTLEDLFREATPDQISEGIPFSKDINASGSISILADYELQESIKAFADDKAGDNRILNAVLYLQNKRAPREVVLITKDINMRLRAKGAGVRFVEDYQTDQLIDDIQYLTKGFQQLEGSFWDGIDNVESRSLGGKTLHTLARAPFEPTFLNQYVIDEESDFAARVEEIETESITLRDLSRERLMNRRAWDITPKNVYQGMAIDALLDPDIDLVILTGAAGSGKTLLAMAAALEQTIERKQFDKIIVTRNTPDIGESIGFLPGTEEEKMLPWLAAVTDTLEALHKNDHCTEGSMKYICDKANIQFKSINFMRGRSIQNAFVLLDECQNLTASQIKTIITRCGEGTKIVCSGNLAQIDSSYLTPVTSGLTYMVERFKNFEGSANIHLNGVVRSRLAEFAEENM</sequence>
<dbReference type="Gene3D" id="3.40.50.1010">
    <property type="entry name" value="5'-nuclease"/>
    <property type="match status" value="1"/>
</dbReference>
<feature type="domain" description="PIN" evidence="5">
    <location>
        <begin position="20"/>
        <end position="155"/>
    </location>
</feature>
<dbReference type="AlphaFoldDB" id="B7VIC1"/>
<comment type="similarity">
    <text evidence="4">In the N-terminal section; belongs to the PINc/VapC protein family.</text>
</comment>
<evidence type="ECO:0000256" key="2">
    <source>
        <dbReference type="ARBA" id="ARBA00022741"/>
    </source>
</evidence>
<evidence type="ECO:0000256" key="3">
    <source>
        <dbReference type="ARBA" id="ARBA00022840"/>
    </source>
</evidence>
<dbReference type="InterPro" id="IPR002716">
    <property type="entry name" value="PIN_dom"/>
</dbReference>
<dbReference type="PANTHER" id="PTHR30473:SF2">
    <property type="entry name" value="PIN DOMAIN-CONTAINING PROTEIN"/>
    <property type="match status" value="1"/>
</dbReference>
<dbReference type="PANTHER" id="PTHR30473">
    <property type="entry name" value="PROTEIN PHOH"/>
    <property type="match status" value="1"/>
</dbReference>
<evidence type="ECO:0000259" key="5">
    <source>
        <dbReference type="SMART" id="SM00670"/>
    </source>
</evidence>
<keyword evidence="3" id="KW-0067">ATP-binding</keyword>
<dbReference type="CDD" id="cd09883">
    <property type="entry name" value="PIN_VapC_PhoHL-ATPase"/>
    <property type="match status" value="1"/>
</dbReference>
<dbReference type="SMART" id="SM00670">
    <property type="entry name" value="PINc"/>
    <property type="match status" value="1"/>
</dbReference>
<reference evidence="6 7" key="1">
    <citation type="submission" date="2009-02" db="EMBL/GenBank/DDBJ databases">
        <title>Vibrio splendidus str. LGP32 complete genome.</title>
        <authorList>
            <person name="Mazel D."/>
            <person name="Le Roux F."/>
        </authorList>
    </citation>
    <scope>NUCLEOTIDE SEQUENCE [LARGE SCALE GENOMIC DNA]</scope>
    <source>
        <strain evidence="6 7">LGP32</strain>
    </source>
</reference>
<dbReference type="Gene3D" id="3.40.50.300">
    <property type="entry name" value="P-loop containing nucleotide triphosphate hydrolases"/>
    <property type="match status" value="1"/>
</dbReference>
<comment type="similarity">
    <text evidence="1">Belongs to the PhoH family.</text>
</comment>
<dbReference type="eggNOG" id="COG1875">
    <property type="taxonomic scope" value="Bacteria"/>
</dbReference>
<keyword evidence="2" id="KW-0547">Nucleotide-binding</keyword>
<dbReference type="Proteomes" id="UP000009100">
    <property type="component" value="Chromosome 1"/>
</dbReference>
<evidence type="ECO:0000313" key="7">
    <source>
        <dbReference type="Proteomes" id="UP000009100"/>
    </source>
</evidence>
<evidence type="ECO:0000256" key="1">
    <source>
        <dbReference type="ARBA" id="ARBA00010393"/>
    </source>
</evidence>
<dbReference type="EMBL" id="FM954972">
    <property type="protein sequence ID" value="CAV17358.1"/>
    <property type="molecule type" value="Genomic_DNA"/>
</dbReference>
<dbReference type="Pfam" id="PF13638">
    <property type="entry name" value="PIN_4"/>
    <property type="match status" value="1"/>
</dbReference>